<keyword evidence="13 15" id="KW-0486">Methionine biosynthesis</keyword>
<dbReference type="SMART" id="SM00859">
    <property type="entry name" value="Semialdhyde_dh"/>
    <property type="match status" value="1"/>
</dbReference>
<dbReference type="GO" id="GO:0019877">
    <property type="term" value="P:diaminopimelate biosynthetic process"/>
    <property type="evidence" value="ECO:0007669"/>
    <property type="project" value="UniProtKB-UniRule"/>
</dbReference>
<dbReference type="GO" id="GO:0071266">
    <property type="term" value="P:'de novo' L-methionine biosynthetic process"/>
    <property type="evidence" value="ECO:0007669"/>
    <property type="project" value="UniProtKB-UniRule"/>
</dbReference>
<dbReference type="OrthoDB" id="9805684at2"/>
<comment type="pathway">
    <text evidence="2 15">Amino-acid biosynthesis; L-lysine biosynthesis via DAP pathway; (S)-tetrahydrodipicolinate from L-aspartate: step 2/4.</text>
</comment>
<feature type="active site" description="Proton acceptor" evidence="15 16">
    <location>
        <position position="246"/>
    </location>
</feature>
<dbReference type="InterPro" id="IPR012280">
    <property type="entry name" value="Semialdhyde_DH_dimer_dom"/>
</dbReference>
<dbReference type="UniPathway" id="UPA00050">
    <property type="reaction ID" value="UER00463"/>
</dbReference>
<dbReference type="InterPro" id="IPR036291">
    <property type="entry name" value="NAD(P)-bd_dom_sf"/>
</dbReference>
<evidence type="ECO:0000256" key="16">
    <source>
        <dbReference type="PIRSR" id="PIRSR000148-1"/>
    </source>
</evidence>
<dbReference type="NCBIfam" id="NF004224">
    <property type="entry name" value="PRK05671.1"/>
    <property type="match status" value="1"/>
</dbReference>
<comment type="pathway">
    <text evidence="3 15">Amino-acid biosynthesis; L-threonine biosynthesis; L-threonine from L-aspartate: step 2/5.</text>
</comment>
<dbReference type="GO" id="GO:0051287">
    <property type="term" value="F:NAD binding"/>
    <property type="evidence" value="ECO:0007669"/>
    <property type="project" value="InterPro"/>
</dbReference>
<evidence type="ECO:0000313" key="19">
    <source>
        <dbReference type="Proteomes" id="UP000269708"/>
    </source>
</evidence>
<dbReference type="GO" id="GO:0050661">
    <property type="term" value="F:NADP binding"/>
    <property type="evidence" value="ECO:0007669"/>
    <property type="project" value="UniProtKB-UniRule"/>
</dbReference>
<keyword evidence="12 15" id="KW-0457">Lysine biosynthesis</keyword>
<feature type="binding site" evidence="15">
    <location>
        <position position="239"/>
    </location>
    <ligand>
        <name>substrate</name>
    </ligand>
</feature>
<evidence type="ECO:0000256" key="1">
    <source>
        <dbReference type="ARBA" id="ARBA00005021"/>
    </source>
</evidence>
<dbReference type="AlphaFoldDB" id="A0A3N4VIZ6"/>
<feature type="binding site" evidence="15">
    <location>
        <begin position="163"/>
        <end position="164"/>
    </location>
    <ligand>
        <name>NADP(+)</name>
        <dbReference type="ChEBI" id="CHEBI:58349"/>
    </ligand>
</feature>
<dbReference type="GO" id="GO:0009097">
    <property type="term" value="P:isoleucine biosynthetic process"/>
    <property type="evidence" value="ECO:0007669"/>
    <property type="project" value="UniProtKB-UniRule"/>
</dbReference>
<dbReference type="GO" id="GO:0046983">
    <property type="term" value="F:protein dimerization activity"/>
    <property type="evidence" value="ECO:0007669"/>
    <property type="project" value="InterPro"/>
</dbReference>
<evidence type="ECO:0000313" key="18">
    <source>
        <dbReference type="EMBL" id="RPE81395.1"/>
    </source>
</evidence>
<dbReference type="Proteomes" id="UP000269708">
    <property type="component" value="Unassembled WGS sequence"/>
</dbReference>
<evidence type="ECO:0000256" key="11">
    <source>
        <dbReference type="ARBA" id="ARBA00023002"/>
    </source>
</evidence>
<dbReference type="Pfam" id="PF02774">
    <property type="entry name" value="Semialdhyde_dhC"/>
    <property type="match status" value="1"/>
</dbReference>
<feature type="binding site" evidence="15">
    <location>
        <position position="186"/>
    </location>
    <ligand>
        <name>NADP(+)</name>
        <dbReference type="ChEBI" id="CHEBI:58349"/>
    </ligand>
</feature>
<accession>A0A3N4VIZ6</accession>
<dbReference type="Pfam" id="PF01118">
    <property type="entry name" value="Semialdhyde_dh"/>
    <property type="match status" value="1"/>
</dbReference>
<dbReference type="SUPFAM" id="SSF55347">
    <property type="entry name" value="Glyceraldehyde-3-phosphate dehydrogenase-like, C-terminal domain"/>
    <property type="match status" value="1"/>
</dbReference>
<keyword evidence="8 15" id="KW-0791">Threonine biosynthesis</keyword>
<dbReference type="PANTHER" id="PTHR46278:SF2">
    <property type="entry name" value="ASPARTATE-SEMIALDEHYDE DEHYDROGENASE"/>
    <property type="match status" value="1"/>
</dbReference>
<dbReference type="GO" id="GO:0004073">
    <property type="term" value="F:aspartate-semialdehyde dehydrogenase activity"/>
    <property type="evidence" value="ECO:0007669"/>
    <property type="project" value="UniProtKB-UniRule"/>
</dbReference>
<dbReference type="RefSeq" id="WP_123768955.1">
    <property type="nucleotide sequence ID" value="NZ_RKQN01000001.1"/>
</dbReference>
<feature type="active site" description="Acyl-thioester intermediate" evidence="15 16">
    <location>
        <position position="133"/>
    </location>
</feature>
<comment type="function">
    <text evidence="15">Catalyzes the NADPH-dependent formation of L-aspartate-semialdehyde (L-ASA) by the reductive dephosphorylation of L-aspartyl-4-phosphate.</text>
</comment>
<keyword evidence="19" id="KW-1185">Reference proteome</keyword>
<evidence type="ECO:0000256" key="12">
    <source>
        <dbReference type="ARBA" id="ARBA00023154"/>
    </source>
</evidence>
<dbReference type="NCBIfam" id="NF005957">
    <property type="entry name" value="PRK08040.1"/>
    <property type="match status" value="1"/>
</dbReference>
<dbReference type="NCBIfam" id="NF011456">
    <property type="entry name" value="PRK14874.1"/>
    <property type="match status" value="1"/>
</dbReference>
<evidence type="ECO:0000256" key="13">
    <source>
        <dbReference type="ARBA" id="ARBA00023167"/>
    </source>
</evidence>
<evidence type="ECO:0000256" key="4">
    <source>
        <dbReference type="ARBA" id="ARBA00010584"/>
    </source>
</evidence>
<keyword evidence="10 15" id="KW-0220">Diaminopimelate biosynthesis</keyword>
<evidence type="ECO:0000256" key="10">
    <source>
        <dbReference type="ARBA" id="ARBA00022915"/>
    </source>
</evidence>
<dbReference type="GO" id="GO:0009089">
    <property type="term" value="P:lysine biosynthetic process via diaminopimelate"/>
    <property type="evidence" value="ECO:0007669"/>
    <property type="project" value="UniProtKB-UniRule"/>
</dbReference>
<evidence type="ECO:0000256" key="9">
    <source>
        <dbReference type="ARBA" id="ARBA00022857"/>
    </source>
</evidence>
<dbReference type="HAMAP" id="MF_02121">
    <property type="entry name" value="ASADH"/>
    <property type="match status" value="1"/>
</dbReference>
<comment type="caution">
    <text evidence="15">Lacks conserved residue(s) required for the propagation of feature annotation.</text>
</comment>
<comment type="similarity">
    <text evidence="4 15">Belongs to the aspartate-semialdehyde dehydrogenase family.</text>
</comment>
<dbReference type="EMBL" id="RKQN01000001">
    <property type="protein sequence ID" value="RPE81395.1"/>
    <property type="molecule type" value="Genomic_DNA"/>
</dbReference>
<proteinExistence type="inferred from homology"/>
<evidence type="ECO:0000256" key="2">
    <source>
        <dbReference type="ARBA" id="ARBA00005076"/>
    </source>
</evidence>
<reference evidence="18 19" key="1">
    <citation type="submission" date="2018-11" db="EMBL/GenBank/DDBJ databases">
        <title>Genomic Encyclopedia of Type Strains, Phase IV (KMG-IV): sequencing the most valuable type-strain genomes for metagenomic binning, comparative biology and taxonomic classification.</title>
        <authorList>
            <person name="Goeker M."/>
        </authorList>
    </citation>
    <scope>NUCLEOTIDE SEQUENCE [LARGE SCALE GENOMIC DNA]</scope>
    <source>
        <strain evidence="18 19">DSM 25623</strain>
    </source>
</reference>
<evidence type="ECO:0000256" key="14">
    <source>
        <dbReference type="ARBA" id="ARBA00047891"/>
    </source>
</evidence>
<feature type="binding site" evidence="15">
    <location>
        <position position="320"/>
    </location>
    <ligand>
        <name>NADP(+)</name>
        <dbReference type="ChEBI" id="CHEBI:58349"/>
    </ligand>
</feature>
<dbReference type="InterPro" id="IPR000534">
    <property type="entry name" value="Semialdehyde_DH_NAD-bd"/>
</dbReference>
<comment type="caution">
    <text evidence="18">The sequence shown here is derived from an EMBL/GenBank/DDBJ whole genome shotgun (WGS) entry which is preliminary data.</text>
</comment>
<keyword evidence="7 15" id="KW-0028">Amino-acid biosynthesis</keyword>
<dbReference type="InterPro" id="IPR005986">
    <property type="entry name" value="Asp_semialdehyde_DH_beta"/>
</dbReference>
<sequence length="343" mass="36907">MNAKSSCNVAIVGATGAVGETMLKILAERKFPIGTLHVLASERSAGGKIEFGAKKRVVQDLAAFDPAGVDIALFSAGGGVSKEYAPKFAAAGAVVIDNSSAFRYDDDVPLVVSEVNPEQARNRPRGIIANPNCSTMQMLVALAPIHRKVGIERINVATYQSVSGAGRSALEELGRQTAGILNFQDPDPKRFPVQIAFNLIPHIDEFQDNGYTKEEMKLVWETRKILGDDSIQVNPTAVRVPVFYGHSEAVNVETREKITAAQVRELLASAPGVEVVDEPRAGGYPTPVTHASGNDPVYVGRIREDYSHPRAVNLWIVSDNIRKGAALNAVQLAELVWAERTAG</sequence>
<comment type="subunit">
    <text evidence="5 15">Homodimer.</text>
</comment>
<feature type="binding site" evidence="15">
    <location>
        <begin position="43"/>
        <end position="44"/>
    </location>
    <ligand>
        <name>NADP(+)</name>
        <dbReference type="ChEBI" id="CHEBI:58349"/>
    </ligand>
</feature>
<evidence type="ECO:0000256" key="8">
    <source>
        <dbReference type="ARBA" id="ARBA00022697"/>
    </source>
</evidence>
<feature type="domain" description="Semialdehyde dehydrogenase NAD-binding" evidence="17">
    <location>
        <begin position="8"/>
        <end position="123"/>
    </location>
</feature>
<evidence type="ECO:0000256" key="3">
    <source>
        <dbReference type="ARBA" id="ARBA00005097"/>
    </source>
</evidence>
<name>A0A3N4VIZ6_9GAMM</name>
<dbReference type="NCBIfam" id="TIGR01296">
    <property type="entry name" value="asd_B"/>
    <property type="match status" value="1"/>
</dbReference>
<keyword evidence="11 15" id="KW-0560">Oxidoreductase</keyword>
<dbReference type="EC" id="1.2.1.11" evidence="6 15"/>
<protein>
    <recommendedName>
        <fullName evidence="6 15">Aspartate-semialdehyde dehydrogenase</fullName>
        <shortName evidence="15">ASA dehydrogenase</shortName>
        <shortName evidence="15">ASADH</shortName>
        <ecNumber evidence="6 15">1.2.1.11</ecNumber>
    </recommendedName>
    <alternativeName>
        <fullName evidence="15">Aspartate-beta-semialdehyde dehydrogenase</fullName>
    </alternativeName>
</protein>
<organism evidence="18 19">
    <name type="scientific">Vulcaniibacterium tengchongense</name>
    <dbReference type="NCBI Taxonomy" id="1273429"/>
    <lineage>
        <taxon>Bacteria</taxon>
        <taxon>Pseudomonadati</taxon>
        <taxon>Pseudomonadota</taxon>
        <taxon>Gammaproteobacteria</taxon>
        <taxon>Lysobacterales</taxon>
        <taxon>Lysobacteraceae</taxon>
        <taxon>Vulcaniibacterium</taxon>
    </lineage>
</organism>
<dbReference type="Gene3D" id="3.30.360.10">
    <property type="entry name" value="Dihydrodipicolinate Reductase, domain 2"/>
    <property type="match status" value="1"/>
</dbReference>
<evidence type="ECO:0000256" key="5">
    <source>
        <dbReference type="ARBA" id="ARBA00011738"/>
    </source>
</evidence>
<evidence type="ECO:0000256" key="6">
    <source>
        <dbReference type="ARBA" id="ARBA00013120"/>
    </source>
</evidence>
<dbReference type="PIRSF" id="PIRSF000148">
    <property type="entry name" value="ASA_dh"/>
    <property type="match status" value="1"/>
</dbReference>
<evidence type="ECO:0000256" key="15">
    <source>
        <dbReference type="HAMAP-Rule" id="MF_02121"/>
    </source>
</evidence>
<gene>
    <name evidence="15" type="primary">asd</name>
    <name evidence="18" type="ORF">EDC50_0583</name>
</gene>
<feature type="binding site" evidence="15">
    <location>
        <position position="103"/>
    </location>
    <ligand>
        <name>phosphate</name>
        <dbReference type="ChEBI" id="CHEBI:43474"/>
    </ligand>
</feature>
<evidence type="ECO:0000256" key="7">
    <source>
        <dbReference type="ARBA" id="ARBA00022605"/>
    </source>
</evidence>
<keyword evidence="9 15" id="KW-0521">NADP</keyword>
<dbReference type="CDD" id="cd02316">
    <property type="entry name" value="VcASADH2_like_N"/>
    <property type="match status" value="1"/>
</dbReference>
<dbReference type="InterPro" id="IPR012080">
    <property type="entry name" value="Asp_semialdehyde_DH"/>
</dbReference>
<dbReference type="UniPathway" id="UPA00034">
    <property type="reaction ID" value="UER00016"/>
</dbReference>
<feature type="binding site" evidence="15">
    <location>
        <begin position="15"/>
        <end position="18"/>
    </location>
    <ligand>
        <name>NADP(+)</name>
        <dbReference type="ChEBI" id="CHEBI:58349"/>
    </ligand>
</feature>
<comment type="pathway">
    <text evidence="1 15">Amino-acid biosynthesis; L-methionine biosynthesis via de novo pathway; L-homoserine from L-aspartate: step 2/3.</text>
</comment>
<dbReference type="SUPFAM" id="SSF51735">
    <property type="entry name" value="NAD(P)-binding Rossmann-fold domains"/>
    <property type="match status" value="1"/>
</dbReference>
<dbReference type="GO" id="GO:0009088">
    <property type="term" value="P:threonine biosynthetic process"/>
    <property type="evidence" value="ECO:0007669"/>
    <property type="project" value="UniProtKB-UniRule"/>
</dbReference>
<dbReference type="CDD" id="cd18131">
    <property type="entry name" value="ASADH_C_bac_euk_like"/>
    <property type="match status" value="1"/>
</dbReference>
<evidence type="ECO:0000259" key="17">
    <source>
        <dbReference type="SMART" id="SM00859"/>
    </source>
</evidence>
<dbReference type="UniPathway" id="UPA00051">
    <property type="reaction ID" value="UER00464"/>
</dbReference>
<feature type="binding site" evidence="15">
    <location>
        <position position="160"/>
    </location>
    <ligand>
        <name>substrate</name>
    </ligand>
</feature>
<comment type="catalytic activity">
    <reaction evidence="14 15">
        <text>L-aspartate 4-semialdehyde + phosphate + NADP(+) = 4-phospho-L-aspartate + NADPH + H(+)</text>
        <dbReference type="Rhea" id="RHEA:24284"/>
        <dbReference type="ChEBI" id="CHEBI:15378"/>
        <dbReference type="ChEBI" id="CHEBI:43474"/>
        <dbReference type="ChEBI" id="CHEBI:57535"/>
        <dbReference type="ChEBI" id="CHEBI:57783"/>
        <dbReference type="ChEBI" id="CHEBI:58349"/>
        <dbReference type="ChEBI" id="CHEBI:537519"/>
        <dbReference type="EC" id="1.2.1.11"/>
    </reaction>
</comment>
<dbReference type="Gene3D" id="3.40.50.720">
    <property type="entry name" value="NAD(P)-binding Rossmann-like Domain"/>
    <property type="match status" value="1"/>
</dbReference>
<dbReference type="PANTHER" id="PTHR46278">
    <property type="entry name" value="DEHYDROGENASE, PUTATIVE-RELATED"/>
    <property type="match status" value="1"/>
</dbReference>